<keyword evidence="3" id="KW-1185">Reference proteome</keyword>
<name>A0ABW9MY22_9FIRM</name>
<keyword evidence="1" id="KW-0812">Transmembrane</keyword>
<keyword evidence="1" id="KW-1133">Transmembrane helix</keyword>
<reference evidence="2 3" key="1">
    <citation type="journal article" date="2025" name="Anaerobe">
        <title>Description of Anaerococcus kampingiae sp. nov., Anaerococcus groningensis sp. nov., Anaerococcus martiniensis sp. nov., and Anaerococcus cruorum sp. nov., isolated from human clinical specimens.</title>
        <authorList>
            <person name="Boiten K.E."/>
            <person name="Meijer J."/>
            <person name="van Wezel E.M."/>
            <person name="Veloo A.C.M."/>
        </authorList>
    </citation>
    <scope>NUCLEOTIDE SEQUENCE [LARGE SCALE GENOMIC DNA]</scope>
    <source>
        <strain evidence="2 3">ENR1011</strain>
    </source>
</reference>
<dbReference type="Proteomes" id="UP001637993">
    <property type="component" value="Unassembled WGS sequence"/>
</dbReference>
<gene>
    <name evidence="2" type="ORF">AB9Q04_00090</name>
</gene>
<organism evidence="2 3">
    <name type="scientific">Anaerococcus groningensis</name>
    <dbReference type="NCBI Taxonomy" id="3115616"/>
    <lineage>
        <taxon>Bacteria</taxon>
        <taxon>Bacillati</taxon>
        <taxon>Bacillota</taxon>
        <taxon>Tissierellia</taxon>
        <taxon>Tissierellales</taxon>
        <taxon>Peptoniphilaceae</taxon>
        <taxon>Anaerococcus</taxon>
    </lineage>
</organism>
<feature type="transmembrane region" description="Helical" evidence="1">
    <location>
        <begin position="28"/>
        <end position="49"/>
    </location>
</feature>
<feature type="transmembrane region" description="Helical" evidence="1">
    <location>
        <begin position="69"/>
        <end position="87"/>
    </location>
</feature>
<dbReference type="EMBL" id="JBGMEG010000001">
    <property type="protein sequence ID" value="MFO3716747.1"/>
    <property type="molecule type" value="Genomic_DNA"/>
</dbReference>
<dbReference type="RefSeq" id="WP_410023560.1">
    <property type="nucleotide sequence ID" value="NZ_JBGMEG010000001.1"/>
</dbReference>
<keyword evidence="1" id="KW-0472">Membrane</keyword>
<accession>A0ABW9MY22</accession>
<comment type="caution">
    <text evidence="2">The sequence shown here is derived from an EMBL/GenBank/DDBJ whole genome shotgun (WGS) entry which is preliminary data.</text>
</comment>
<protein>
    <submittedName>
        <fullName evidence="2">DUF1576 domain-containing protein</fullName>
    </submittedName>
</protein>
<evidence type="ECO:0000313" key="2">
    <source>
        <dbReference type="EMBL" id="MFO3716747.1"/>
    </source>
</evidence>
<dbReference type="Pfam" id="PF07613">
    <property type="entry name" value="DUF1576"/>
    <property type="match status" value="1"/>
</dbReference>
<evidence type="ECO:0000256" key="1">
    <source>
        <dbReference type="SAM" id="Phobius"/>
    </source>
</evidence>
<proteinExistence type="predicted"/>
<sequence length="97" mass="10888">MIAWIYSWYYNWISNYPCVFIFCKISRWLFSTTLAPIAGEFGFLAGVFAGFSHKAVATNTGLIHGGINLYNNGLAGGIVAAVLVPLYKDFMERRKRV</sequence>
<dbReference type="InterPro" id="IPR011470">
    <property type="entry name" value="DUF1576"/>
</dbReference>
<evidence type="ECO:0000313" key="3">
    <source>
        <dbReference type="Proteomes" id="UP001637993"/>
    </source>
</evidence>